<evidence type="ECO:0000256" key="1">
    <source>
        <dbReference type="ARBA" id="ARBA00023002"/>
    </source>
</evidence>
<dbReference type="SUPFAM" id="SSF51735">
    <property type="entry name" value="NAD(P)-binding Rossmann-fold domains"/>
    <property type="match status" value="1"/>
</dbReference>
<dbReference type="Gene3D" id="1.10.1040.10">
    <property type="entry name" value="N-(1-d-carboxylethyl)-l-norvaline Dehydrogenase, domain 2"/>
    <property type="match status" value="1"/>
</dbReference>
<dbReference type="InterPro" id="IPR013328">
    <property type="entry name" value="6PGD_dom2"/>
</dbReference>
<evidence type="ECO:0000259" key="4">
    <source>
        <dbReference type="Pfam" id="PF03446"/>
    </source>
</evidence>
<dbReference type="PIRSF" id="PIRSF000103">
    <property type="entry name" value="HIBADH"/>
    <property type="match status" value="1"/>
</dbReference>
<feature type="domain" description="3-hydroxyisobutyrate dehydrogenase-like NAD-binding" evidence="5">
    <location>
        <begin position="170"/>
        <end position="286"/>
    </location>
</feature>
<keyword evidence="2" id="KW-0520">NAD</keyword>
<dbReference type="GO" id="GO:0016491">
    <property type="term" value="F:oxidoreductase activity"/>
    <property type="evidence" value="ECO:0007669"/>
    <property type="project" value="UniProtKB-KW"/>
</dbReference>
<dbReference type="RefSeq" id="WP_085489312.1">
    <property type="nucleotide sequence ID" value="NZ_FXAT01000016.1"/>
</dbReference>
<dbReference type="Proteomes" id="UP000193228">
    <property type="component" value="Unassembled WGS sequence"/>
</dbReference>
<evidence type="ECO:0000313" key="6">
    <source>
        <dbReference type="EMBL" id="SMG60401.1"/>
    </source>
</evidence>
<reference evidence="7" key="1">
    <citation type="submission" date="2017-04" db="EMBL/GenBank/DDBJ databases">
        <authorList>
            <person name="Varghese N."/>
            <person name="Submissions S."/>
        </authorList>
    </citation>
    <scope>NUCLEOTIDE SEQUENCE [LARGE SCALE GENOMIC DNA]</scope>
    <source>
        <strain evidence="7">LMG 29540</strain>
    </source>
</reference>
<keyword evidence="7" id="KW-1185">Reference proteome</keyword>
<dbReference type="PANTHER" id="PTHR43580">
    <property type="entry name" value="OXIDOREDUCTASE GLYR1-RELATED"/>
    <property type="match status" value="1"/>
</dbReference>
<dbReference type="Pfam" id="PF14833">
    <property type="entry name" value="NAD_binding_11"/>
    <property type="match status" value="1"/>
</dbReference>
<dbReference type="InterPro" id="IPR051265">
    <property type="entry name" value="HIBADH-related_NP60_sf"/>
</dbReference>
<dbReference type="EMBL" id="FXAT01000016">
    <property type="protein sequence ID" value="SMG60401.1"/>
    <property type="molecule type" value="Genomic_DNA"/>
</dbReference>
<proteinExistence type="predicted"/>
<evidence type="ECO:0000313" key="7">
    <source>
        <dbReference type="Proteomes" id="UP000193228"/>
    </source>
</evidence>
<dbReference type="OrthoDB" id="9777604at2"/>
<dbReference type="AlphaFoldDB" id="A0A1X7M2W4"/>
<dbReference type="Gene3D" id="3.40.50.720">
    <property type="entry name" value="NAD(P)-binding Rossmann-like Domain"/>
    <property type="match status" value="1"/>
</dbReference>
<dbReference type="GO" id="GO:0050661">
    <property type="term" value="F:NADP binding"/>
    <property type="evidence" value="ECO:0007669"/>
    <property type="project" value="InterPro"/>
</dbReference>
<dbReference type="STRING" id="1515439.SAMN06265784_11665"/>
<evidence type="ECO:0000256" key="3">
    <source>
        <dbReference type="PIRSR" id="PIRSR000103-1"/>
    </source>
</evidence>
<dbReference type="InterPro" id="IPR015815">
    <property type="entry name" value="HIBADH-related"/>
</dbReference>
<accession>A0A1X7M2W4</accession>
<dbReference type="PANTHER" id="PTHR43580:SF2">
    <property type="entry name" value="CYTOKINE-LIKE NUCLEAR FACTOR N-PAC"/>
    <property type="match status" value="1"/>
</dbReference>
<name>A0A1X7M2W4_9BURK</name>
<protein>
    <submittedName>
        <fullName evidence="6">3-hydroxyisobutyrate dehydrogenase</fullName>
    </submittedName>
</protein>
<sequence length="298" mass="31884">MKVDVFVSWIGVGRIGGPMVRHLVNAGLRVKLYDRRPEAANAIAADRAVVASSVAECLAGASIIFTSLPNDAALEQVVLNDDGTLARCAGAVLVETSTISPRLSQRVAEACIAHGVDYVRLPVSGNPAIAEQARLSAYASGPHEAWERVQPIASLFSASQTYMGSGDEARYMKLVLNCLVANFAPLMAESLALGRRGGIGWKAMLDAIGASPLCSPWLKLKLHALENRDFTATFPPYMIAKDIDLMLDAARELGVTMPMTAATRQTMQGMCAEPFCEEDFFALVKVVERNSGIGDIPC</sequence>
<dbReference type="InterPro" id="IPR036291">
    <property type="entry name" value="NAD(P)-bd_dom_sf"/>
</dbReference>
<feature type="domain" description="6-phosphogluconate dehydrogenase NADP-binding" evidence="4">
    <location>
        <begin position="7"/>
        <end position="164"/>
    </location>
</feature>
<keyword evidence="1" id="KW-0560">Oxidoreductase</keyword>
<evidence type="ECO:0000256" key="2">
    <source>
        <dbReference type="ARBA" id="ARBA00023027"/>
    </source>
</evidence>
<dbReference type="Pfam" id="PF03446">
    <property type="entry name" value="NAD_binding_2"/>
    <property type="match status" value="1"/>
</dbReference>
<dbReference type="InterPro" id="IPR029154">
    <property type="entry name" value="HIBADH-like_NADP-bd"/>
</dbReference>
<dbReference type="InterPro" id="IPR008927">
    <property type="entry name" value="6-PGluconate_DH-like_C_sf"/>
</dbReference>
<dbReference type="GO" id="GO:0051287">
    <property type="term" value="F:NAD binding"/>
    <property type="evidence" value="ECO:0007669"/>
    <property type="project" value="InterPro"/>
</dbReference>
<dbReference type="SUPFAM" id="SSF48179">
    <property type="entry name" value="6-phosphogluconate dehydrogenase C-terminal domain-like"/>
    <property type="match status" value="1"/>
</dbReference>
<organism evidence="6 7">
    <name type="scientific">Paraburkholderia susongensis</name>
    <dbReference type="NCBI Taxonomy" id="1515439"/>
    <lineage>
        <taxon>Bacteria</taxon>
        <taxon>Pseudomonadati</taxon>
        <taxon>Pseudomonadota</taxon>
        <taxon>Betaproteobacteria</taxon>
        <taxon>Burkholderiales</taxon>
        <taxon>Burkholderiaceae</taxon>
        <taxon>Paraburkholderia</taxon>
    </lineage>
</organism>
<evidence type="ECO:0000259" key="5">
    <source>
        <dbReference type="Pfam" id="PF14833"/>
    </source>
</evidence>
<dbReference type="InterPro" id="IPR006115">
    <property type="entry name" value="6PGDH_NADP-bd"/>
</dbReference>
<gene>
    <name evidence="6" type="ORF">SAMN06265784_11665</name>
</gene>
<feature type="active site" evidence="3">
    <location>
        <position position="173"/>
    </location>
</feature>